<keyword evidence="8" id="KW-1185">Reference proteome</keyword>
<dbReference type="InterPro" id="IPR004155">
    <property type="entry name" value="PBS_lyase_HEAT"/>
</dbReference>
<evidence type="ECO:0000256" key="3">
    <source>
        <dbReference type="ARBA" id="ARBA00023004"/>
    </source>
</evidence>
<keyword evidence="3 4" id="KW-0408">Iron</keyword>
<dbReference type="InterPro" id="IPR011041">
    <property type="entry name" value="Quinoprot_gluc/sorb_DH_b-prop"/>
</dbReference>
<dbReference type="Pfam" id="PF12765">
    <property type="entry name" value="Cohesin_HEAT"/>
    <property type="match status" value="1"/>
</dbReference>
<dbReference type="InParanoid" id="E8QX92"/>
<feature type="signal peptide" evidence="5">
    <location>
        <begin position="1"/>
        <end position="33"/>
    </location>
</feature>
<keyword evidence="5" id="KW-0732">Signal</keyword>
<dbReference type="Proteomes" id="UP000008631">
    <property type="component" value="Chromosome"/>
</dbReference>
<accession>E8QX92</accession>
<protein>
    <submittedName>
        <fullName evidence="7">Heme-binding protein</fullName>
    </submittedName>
</protein>
<dbReference type="GO" id="GO:0046872">
    <property type="term" value="F:metal ion binding"/>
    <property type="evidence" value="ECO:0007669"/>
    <property type="project" value="UniProtKB-KW"/>
</dbReference>
<dbReference type="NCBIfam" id="TIGR02604">
    <property type="entry name" value="Piru_Ver_Nterm"/>
    <property type="match status" value="1"/>
</dbReference>
<proteinExistence type="predicted"/>
<evidence type="ECO:0000259" key="6">
    <source>
        <dbReference type="PROSITE" id="PS51007"/>
    </source>
</evidence>
<dbReference type="InterPro" id="IPR013427">
    <property type="entry name" value="Haem-bd_dom_put"/>
</dbReference>
<dbReference type="Gene3D" id="2.120.10.30">
    <property type="entry name" value="TolB, C-terminal domain"/>
    <property type="match status" value="1"/>
</dbReference>
<evidence type="ECO:0000256" key="2">
    <source>
        <dbReference type="ARBA" id="ARBA00022723"/>
    </source>
</evidence>
<dbReference type="PROSITE" id="PS50077">
    <property type="entry name" value="HEAT_REPEAT"/>
    <property type="match status" value="1"/>
</dbReference>
<dbReference type="AlphaFoldDB" id="E8QX92"/>
<organism evidence="7 8">
    <name type="scientific">Isosphaera pallida (strain ATCC 43644 / DSM 9630 / IS1B)</name>
    <dbReference type="NCBI Taxonomy" id="575540"/>
    <lineage>
        <taxon>Bacteria</taxon>
        <taxon>Pseudomonadati</taxon>
        <taxon>Planctomycetota</taxon>
        <taxon>Planctomycetia</taxon>
        <taxon>Isosphaerales</taxon>
        <taxon>Isosphaeraceae</taxon>
        <taxon>Isosphaera</taxon>
    </lineage>
</organism>
<keyword evidence="1 4" id="KW-0349">Heme</keyword>
<evidence type="ECO:0000256" key="5">
    <source>
        <dbReference type="SAM" id="SignalP"/>
    </source>
</evidence>
<dbReference type="SUPFAM" id="SSF46626">
    <property type="entry name" value="Cytochrome c"/>
    <property type="match status" value="1"/>
</dbReference>
<name>E8QX92_ISOPI</name>
<dbReference type="STRING" id="575540.Isop_1348"/>
<dbReference type="KEGG" id="ipa:Isop_1348"/>
<keyword evidence="2 4" id="KW-0479">Metal-binding</keyword>
<dbReference type="PROSITE" id="PS51007">
    <property type="entry name" value="CYTC"/>
    <property type="match status" value="1"/>
</dbReference>
<dbReference type="InterPro" id="IPR009056">
    <property type="entry name" value="Cyt_c-like_dom"/>
</dbReference>
<dbReference type="Gene3D" id="1.10.760.10">
    <property type="entry name" value="Cytochrome c-like domain"/>
    <property type="match status" value="1"/>
</dbReference>
<dbReference type="Gene3D" id="1.25.10.10">
    <property type="entry name" value="Leucine-rich Repeat Variant"/>
    <property type="match status" value="3"/>
</dbReference>
<dbReference type="InterPro" id="IPR011989">
    <property type="entry name" value="ARM-like"/>
</dbReference>
<evidence type="ECO:0000313" key="8">
    <source>
        <dbReference type="Proteomes" id="UP000008631"/>
    </source>
</evidence>
<dbReference type="InterPro" id="IPR021133">
    <property type="entry name" value="HEAT_type_2"/>
</dbReference>
<feature type="chain" id="PRO_5003229826" evidence="5">
    <location>
        <begin position="34"/>
        <end position="1253"/>
    </location>
</feature>
<dbReference type="RefSeq" id="WP_013564221.1">
    <property type="nucleotide sequence ID" value="NC_014962.1"/>
</dbReference>
<dbReference type="InterPro" id="IPR055557">
    <property type="entry name" value="DUF7133"/>
</dbReference>
<dbReference type="HOGENOM" id="CLU_004500_0_0_0"/>
<dbReference type="Pfam" id="PF23500">
    <property type="entry name" value="DUF7133"/>
    <property type="match status" value="1"/>
</dbReference>
<reference evidence="7 8" key="2">
    <citation type="journal article" date="2011" name="Stand. Genomic Sci.">
        <title>Complete genome sequence of Isosphaera pallida type strain (IS1B).</title>
        <authorList>
            <consortium name="US DOE Joint Genome Institute (JGI-PGF)"/>
            <person name="Goker M."/>
            <person name="Cleland D."/>
            <person name="Saunders E."/>
            <person name="Lapidus A."/>
            <person name="Nolan M."/>
            <person name="Lucas S."/>
            <person name="Hammon N."/>
            <person name="Deshpande S."/>
            <person name="Cheng J.F."/>
            <person name="Tapia R."/>
            <person name="Han C."/>
            <person name="Goodwin L."/>
            <person name="Pitluck S."/>
            <person name="Liolios K."/>
            <person name="Pagani I."/>
            <person name="Ivanova N."/>
            <person name="Mavromatis K."/>
            <person name="Pati A."/>
            <person name="Chen A."/>
            <person name="Palaniappan K."/>
            <person name="Land M."/>
            <person name="Hauser L."/>
            <person name="Chang Y.J."/>
            <person name="Jeffries C.D."/>
            <person name="Detter J.C."/>
            <person name="Beck B."/>
            <person name="Woyke T."/>
            <person name="Bristow J."/>
            <person name="Eisen J.A."/>
            <person name="Markowitz V."/>
            <person name="Hugenholtz P."/>
            <person name="Kyrpides N.C."/>
            <person name="Klenk H.P."/>
        </authorList>
    </citation>
    <scope>NUCLEOTIDE SEQUENCE [LARGE SCALE GENOMIC DNA]</scope>
    <source>
        <strain evidence="8">ATCC 43644 / DSM 9630 / IS1B</strain>
    </source>
</reference>
<gene>
    <name evidence="7" type="ordered locus">Isop_1348</name>
</gene>
<evidence type="ECO:0000313" key="7">
    <source>
        <dbReference type="EMBL" id="ADV61933.1"/>
    </source>
</evidence>
<dbReference type="InterPro" id="IPR016024">
    <property type="entry name" value="ARM-type_fold"/>
</dbReference>
<dbReference type="EMBL" id="CP002353">
    <property type="protein sequence ID" value="ADV61933.1"/>
    <property type="molecule type" value="Genomic_DNA"/>
</dbReference>
<feature type="domain" description="Cytochrome c" evidence="6">
    <location>
        <begin position="1107"/>
        <end position="1245"/>
    </location>
</feature>
<dbReference type="eggNOG" id="COG2010">
    <property type="taxonomic scope" value="Bacteria"/>
</dbReference>
<dbReference type="Pfam" id="PF13646">
    <property type="entry name" value="HEAT_2"/>
    <property type="match status" value="2"/>
</dbReference>
<dbReference type="PANTHER" id="PTHR33546">
    <property type="entry name" value="LARGE, MULTIFUNCTIONAL SECRETED PROTEIN-RELATED"/>
    <property type="match status" value="1"/>
</dbReference>
<dbReference type="InterPro" id="IPR011042">
    <property type="entry name" value="6-blade_b-propeller_TolB-like"/>
</dbReference>
<dbReference type="GO" id="GO:0020037">
    <property type="term" value="F:heme binding"/>
    <property type="evidence" value="ECO:0007669"/>
    <property type="project" value="InterPro"/>
</dbReference>
<dbReference type="eggNOG" id="COG2133">
    <property type="taxonomic scope" value="Bacteria"/>
</dbReference>
<dbReference type="InterPro" id="IPR036909">
    <property type="entry name" value="Cyt_c-like_dom_sf"/>
</dbReference>
<dbReference type="SUPFAM" id="SSF50952">
    <property type="entry name" value="Soluble quinoprotein glucose dehydrogenase"/>
    <property type="match status" value="1"/>
</dbReference>
<dbReference type="InterPro" id="IPR026003">
    <property type="entry name" value="Cohesin_HEAT"/>
</dbReference>
<evidence type="ECO:0000256" key="1">
    <source>
        <dbReference type="ARBA" id="ARBA00022617"/>
    </source>
</evidence>
<dbReference type="PANTHER" id="PTHR33546:SF1">
    <property type="entry name" value="LARGE, MULTIFUNCTIONAL SECRETED PROTEIN"/>
    <property type="match status" value="1"/>
</dbReference>
<dbReference type="SUPFAM" id="SSF48371">
    <property type="entry name" value="ARM repeat"/>
    <property type="match status" value="1"/>
</dbReference>
<sequence>MKTAIPRCGQRLSLALAALLGLTLAKTTPMARADLPKVSDDWDIRLVAAVPAVTYPCQIACGPDGALYIAENPMDQTGPPNQPIDRILVFREGEEPIVFAENLAAVFGMAWRDDALYVMHMPFLSVLRDTNGDGKADERHDLFTDLGLQPGQPNNLNDHIVSGIQFGMDGKLYISVGDKGVPHATGPEGRVVQLVGGGILRCNPDGTDLEVFSTGTRNHLEPNLDHLDRLFTYDNTDDGDGWWTRVTYHIDGAHYGYPYDYHNHRHRMLDRIAEYGGGSPCGGVVVRDTRWPARYQGSVIWAEWGKAKVQAFLFEPDGAGFKVKEVVDLVQAGPLSDFRPIDLALSPDGATLYIADWGMGGWGNKTEKVGRVFALTPRTLNPPLPRGSDTDPLPTLIAALDHADYSERLRAQQALIRRGGEALTAAARALNDPATTERAGVHLVWVVDGVAGGSPEALMPLLAAFGSPHAEVRAQAARAVGLRNVPIAGTELVGLLSDSAPQVRLQALIALGRAADPKTVAAIVPFVGDRDPYLKHAAQVALRRVAAWSATVEGLNHPDPAVRKGLIETLERVADLVAARALADFAADVPHHPADERAYALSMLAAGYRLSPPWDGKWWGTRPTQGRPFPRTIDWAGTSLIHEAILARLSDPAPEVRRAAIAAARLAQLASAAPTIRQRLANEPETAIRLELATALGELPDPEGQSQVTLIALATNAACPAELRSAAVESVGKLATTTPNGWRAVLDLLDAPTTEADALKALIELTAERRVADALEPIARKLTHPHPTVRAAAARGCGRLKLEEMRRQPLRDLLNDPEASVRVAAAEALGQLTDRVALPALIKRASDGNEAGEVRFAATGAICLIPDLAALPIYLDALGGKNADLRRAAAQALGMIRDQAAPVLDQLASRRELPARLLPELRDIYRTRKPLRSWKVIGPFREEVAPPFPIADGRTIDFEMKVPGRSGREVSFLTVAAVDDQGEINLGRLYGEEADHSAFAVSEIVSDRDRPTELAVGSDDTLTIWLNGQKVFEFSGNRSFAHAQNTFTAPLRAGTNQVVVHCGNRGGGWQFSVQYADDPQYAFLNESSDLAAFDPDRYRDVALKTPGDPAKGRALFFDLQGLACVKCHAVGAEGGKVGPDLTDVGAKYPKEELITAILQPSAKISSGYESVVVLTLDGAVINGILKAETDALVELEDGEGRRLTIKKEEIELVQRSEVSLMPSGLADGLTPRDFADLIEYLSGLRGHQNGSRP</sequence>
<dbReference type="NCBIfam" id="TIGR02603">
    <property type="entry name" value="CxxCH_TIGR02603"/>
    <property type="match status" value="1"/>
</dbReference>
<dbReference type="eggNOG" id="COG1413">
    <property type="taxonomic scope" value="Bacteria"/>
</dbReference>
<dbReference type="GO" id="GO:0009055">
    <property type="term" value="F:electron transfer activity"/>
    <property type="evidence" value="ECO:0007669"/>
    <property type="project" value="InterPro"/>
</dbReference>
<dbReference type="InterPro" id="IPR013428">
    <property type="entry name" value="Membrane-bound_put_N"/>
</dbReference>
<dbReference type="SMART" id="SM00567">
    <property type="entry name" value="EZ_HEAT"/>
    <property type="match status" value="9"/>
</dbReference>
<evidence type="ECO:0000256" key="4">
    <source>
        <dbReference type="PROSITE-ProRule" id="PRU00433"/>
    </source>
</evidence>
<reference key="1">
    <citation type="submission" date="2010-11" db="EMBL/GenBank/DDBJ databases">
        <title>The complete sequence of chromosome of Isophaera pallida ATCC 43644.</title>
        <authorList>
            <consortium name="US DOE Joint Genome Institute (JGI-PGF)"/>
            <person name="Lucas S."/>
            <person name="Copeland A."/>
            <person name="Lapidus A."/>
            <person name="Bruce D."/>
            <person name="Goodwin L."/>
            <person name="Pitluck S."/>
            <person name="Kyrpides N."/>
            <person name="Mavromatis K."/>
            <person name="Pagani I."/>
            <person name="Ivanova N."/>
            <person name="Saunders E."/>
            <person name="Brettin T."/>
            <person name="Detter J.C."/>
            <person name="Han C."/>
            <person name="Tapia R."/>
            <person name="Land M."/>
            <person name="Hauser L."/>
            <person name="Markowitz V."/>
            <person name="Cheng J.-F."/>
            <person name="Hugenholtz P."/>
            <person name="Woyke T."/>
            <person name="Wu D."/>
            <person name="Eisen J.A."/>
        </authorList>
    </citation>
    <scope>NUCLEOTIDE SEQUENCE</scope>
    <source>
        <strain>ATCC 43644</strain>
    </source>
</reference>